<dbReference type="EMBL" id="JAFLND010000003">
    <property type="protein sequence ID" value="MBO0331254.1"/>
    <property type="molecule type" value="Genomic_DNA"/>
</dbReference>
<name>A0ABS3EYM2_9FLAO</name>
<gene>
    <name evidence="2" type="ORF">J0X13_11875</name>
</gene>
<dbReference type="Pfam" id="PF13585">
    <property type="entry name" value="CHU_C"/>
    <property type="match status" value="1"/>
</dbReference>
<dbReference type="Pfam" id="PF26628">
    <property type="entry name" value="DUF8202"/>
    <property type="match status" value="2"/>
</dbReference>
<dbReference type="InterPro" id="IPR058515">
    <property type="entry name" value="DUF8202"/>
</dbReference>
<dbReference type="InterPro" id="IPR026341">
    <property type="entry name" value="T9SS_type_B"/>
</dbReference>
<dbReference type="RefSeq" id="WP_207071643.1">
    <property type="nucleotide sequence ID" value="NZ_JAFLND010000003.1"/>
</dbReference>
<evidence type="ECO:0000313" key="3">
    <source>
        <dbReference type="Proteomes" id="UP000664163"/>
    </source>
</evidence>
<dbReference type="InterPro" id="IPR007110">
    <property type="entry name" value="Ig-like_dom"/>
</dbReference>
<dbReference type="Proteomes" id="UP000664163">
    <property type="component" value="Unassembled WGS sequence"/>
</dbReference>
<evidence type="ECO:0000313" key="2">
    <source>
        <dbReference type="EMBL" id="MBO0331254.1"/>
    </source>
</evidence>
<reference evidence="2 3" key="1">
    <citation type="submission" date="2021-03" db="EMBL/GenBank/DDBJ databases">
        <title>Muricauda sp. CAU 1631 isolated from Incheon.</title>
        <authorList>
            <person name="Kim W."/>
        </authorList>
    </citation>
    <scope>NUCLEOTIDE SEQUENCE [LARGE SCALE GENOMIC DNA]</scope>
    <source>
        <strain evidence="2 3">CAU 1631</strain>
    </source>
</reference>
<protein>
    <submittedName>
        <fullName evidence="2">T9SS type B sorting domain-containing protein</fullName>
    </submittedName>
</protein>
<evidence type="ECO:0000259" key="1">
    <source>
        <dbReference type="PROSITE" id="PS50835"/>
    </source>
</evidence>
<feature type="domain" description="Ig-like" evidence="1">
    <location>
        <begin position="2249"/>
        <end position="2338"/>
    </location>
</feature>
<dbReference type="PROSITE" id="PS50835">
    <property type="entry name" value="IG_LIKE"/>
    <property type="match status" value="1"/>
</dbReference>
<proteinExistence type="predicted"/>
<accession>A0ABS3EYM2</accession>
<sequence length="3020" mass="315637">MLLLSGQIFGQQVDTWFTADRAVNSPPLPTPGQFQLFTPLAPVDGTPVKLWYDFVDYNAQDAVPHPAPVDYPLAYPTGLANSFGTPAYLNPAGTIPGIPTLRRNSFNFNPSVEFDGSGNGQALHFRSNSRKEITVFIVFKGKGMGNSAQTQRLLFGGDIDTYHSSTTNLSIGISNGNRFSIGRTWNTWNYFQSGGIDLQEAPTIGTLVRKVDIDPFLKDEVFTTWVNGLPDLNVIRNAVGAERDLYLYNRLGKHFNSSNQNRNLTGHIAEVLLADGPLNSNSIQRIESYLAIKYGVTLNNSGGQLGSVVGNLGYDYLAADGTVIWDPTVDPNYRYDIAGLGRDRFEDFESGLPGNVGDLKLRYNLHQRISKSENTEAMVTMSSNTNFGTDNLDQSRTEIDNTTWGSPSLFSYLHNYLLWANDHNGLNQVATELPPQFVSRIEREWKIQKTVSPGGVDPILGVSVRVDLSGSDILDNGNCGELSLIIDTDGDGDFLTGPITTIPATSIDAFKNAYFDGVDFEHLDVFTVAFTDNISPTASNPDPITVCDTVPAPDPNVVTDEADNCAVAAVTYIGDVSDGLSNPETIARTYRVTDIYGNYTDLLQTIYVFTTPKIDSLADVEACDSYILPPITGTDLSGNEAYYDASGGPSGGGTLFFPGDLINTSMTLYIYDETGVAPAVCFDERSFKINITTKPFIDVDYFSDPTKCGSDDGSITFIFSDVPDGIYDIMYDGGTFNAVTVSGGSAVVNGLPPGNYQNFRITVNGCISAVDGPDVTLTAPEPPNIDPLANVTACDQYLLPMITGTNLTGNEAYYDLPGGFGGGGNQYLAGVSFNIAGTTTLYIYDENGTCTDEESFVVTINITPLADAPADVESCDAYTLPALANGDYFTGSGGTGTPLFAGDVITTTTTIYVFSSAGACPKVENSFQVTINDTPLADAPADVESCDAYILPALANGDYFTGSGGTGTPLFEGDAISATTTIYVFSPGMGSCPDVENSFQVTITPAPIVDAGSDEEICQGEVLDLSTSITNPSASNTSSLLWSSTGDGSFDDNTALMSIYTPGANDIINGSVTLTLTGNGNGSCPPTFDSMTFTITPMPIADAPADVESCDAYILPALANGNYFTGSGGTGTPLFAGDTITSTTTIYVFSPGTGSCPDVENSFLVTINNTPLADAPADVESCDSYILPALANGDYFDAPNGAGNALFAGDIINSTQIIYVFSPGTGSCPDVENSFQVTINDTPLADAPADVENCDTYILPALANGNYFTGSGGTGTPLFAGDTITSTTTIYVFSPGTGSCPDVENSFLVTINNTPLADAPADVESCDSYILPALANGNYFDAPNGGGNALFAGDPVSATTTIYVFSPGTGSCPDVENSFQVTINDTPLADAPADVESCDAYILPALANGNYFTGSGGTGTPLFAGDAITTTTTIYVFSPGTGSCPDVENSFVVTINNTPLADVPTDVESCDTYILPALANGDYFTGSGGTGTPMFAGDAITTSATIYIFSPGQGSCPDVENSFLVTINNTPLADAPADVESCDTYILPTLFNGDYFDAPNGGGNALFAGDNITTTTTLYVFSPGTGSCPDVENSFQVTINNTPLADAPTDVESCDAYILPALANGDYFTGSNGTGTPLFSGDAITTTTTIYVLSPGTGSCPDVENSFQVTINDTPVADAPADFESCDAYILPPLANGNYFDAPNGGGNALFAGDNITTTTTIYVFSPGTGSCPDVENSFQVTINDTPLGDAPTDVESCDAYILPPLANGNYFDAPNGGGNALFAGDNITTTTTIYVFSPGTGSCPDVENSFQVTINNTPLADAPADVESCDTYILPALANGDYFDAPNGGGNALFAGDAITTTTTLYVFSPGTGSCPDVENSFVVTINDTPLADAQTDVESCDAYTLPAITNGDYFTGSGGAGTPLFAGNIINSTQIIYVFSPGTGSCPDMENSFQVTINNTPLADAPADVESCDSYILPALANGNYFDAPNGAGNALFAGDAITTTTTIYVFSPGTGSCPDVENSFQVTINDTPLADAPADVESCDSYILPTLADGDYFDAPNGGGNALFAGDAITTTTTLYVFSPGTGSCPDVENSFQVTINDTPLADAPTDVESCDTYTLPALANGNYFDAPNGAGNALFAGDAITTTTTIYVFSPGTGSCPDVENSFQVTINDTPLADAPADVESCDSYILPALVNGDYFDAPNGGGNALFAGDVVTTTTTLYVFSPGTGSCPDVENSFQVTITPAPIVDAGSDEEICQGEVLDLSTSVTKPSTSNTSSLLWSSAGDGSFDDATALMPVYTPGLGDITNGSVTLTLTGNGNGSCPATFDSMTLTITPIPIADAPTDVESCDSYILPALANGYYFDAPNGGGNALFAGDNITTTTTIYVFSPGTGSCPDVENSFVVTINDTPLADAPADVESCDSYTLPTLANGNYFTGSGGTGTPLFAGDNITTTTTIYVFSPGTGSCPDVENSFQVTINNTPVADAPADVESCDTYILPALANGDYFTGSGGTGTPLFAGDNITTTTTLYIFSPGQGSCPDVENSFVVTINNTPVADAPADVESCDSYILPALVNGNYFTGSGGTGTPLFAGDAITASATIYVFSPGTGSCPDLENSFQVTINNTPLADAPADVESCDSYILPALANGNYFDAPNGGGNALFAGDPVSATTTIYVFSPGTGSCPDVENSFLVTITGFSVTTIVQNETCWESNNGSVSVEIGDAVFPVIVQLNDMEPILFNTDSFSIDNLSPGEYEMNIIDDTGCETNTSFGIQSGGAKLGGSVDIMYFCDNNLPSNSLVVTLSDPSVSNDVLYALDSTDLNDFILSPDFGNISAGNHSLFIMDNNGCVGEIPFEVESFVQLGLTLTSEYANQITANVTGGAAPYTYYFDDNGATSNNTYTIDRSGTFTVRVVDSNGCEAIQSIAMNMVDIDIPDFFTPNYDGQNDTWGPRNTELFPDIETSIFDRYGRKIHILGPTDAWDGEYDSKPMPSGDYWYIVKPNDGSGREFVGHFTLYR</sequence>
<keyword evidence="3" id="KW-1185">Reference proteome</keyword>
<dbReference type="NCBIfam" id="TIGR04131">
    <property type="entry name" value="Bac_Flav_CTERM"/>
    <property type="match status" value="1"/>
</dbReference>
<organism evidence="2 3">
    <name type="scientific">[Muricauda] lutisoli</name>
    <dbReference type="NCBI Taxonomy" id="2816035"/>
    <lineage>
        <taxon>Bacteria</taxon>
        <taxon>Pseudomonadati</taxon>
        <taxon>Bacteroidota</taxon>
        <taxon>Flavobacteriia</taxon>
        <taxon>Flavobacteriales</taxon>
        <taxon>Flavobacteriaceae</taxon>
        <taxon>Allomuricauda</taxon>
    </lineage>
</organism>
<comment type="caution">
    <text evidence="2">The sequence shown here is derived from an EMBL/GenBank/DDBJ whole genome shotgun (WGS) entry which is preliminary data.</text>
</comment>